<organism evidence="3 4">
    <name type="scientific">Roseateles rivi</name>
    <dbReference type="NCBI Taxonomy" id="3299028"/>
    <lineage>
        <taxon>Bacteria</taxon>
        <taxon>Pseudomonadati</taxon>
        <taxon>Pseudomonadota</taxon>
        <taxon>Betaproteobacteria</taxon>
        <taxon>Burkholderiales</taxon>
        <taxon>Sphaerotilaceae</taxon>
        <taxon>Roseateles</taxon>
    </lineage>
</organism>
<dbReference type="Pfam" id="PF03597">
    <property type="entry name" value="FixS"/>
    <property type="match status" value="1"/>
</dbReference>
<dbReference type="InterPro" id="IPR004714">
    <property type="entry name" value="Cyt_oxidase_maturation_cbb3"/>
</dbReference>
<dbReference type="NCBIfam" id="TIGR00847">
    <property type="entry name" value="ccoS"/>
    <property type="match status" value="1"/>
</dbReference>
<dbReference type="PANTHER" id="PTHR41532:SF1">
    <property type="entry name" value="FIXS PROTEIN"/>
    <property type="match status" value="1"/>
</dbReference>
<proteinExistence type="predicted"/>
<keyword evidence="4" id="KW-1185">Reference proteome</keyword>
<protein>
    <submittedName>
        <fullName evidence="3">Cbb3-type cytochrome oxidase assembly protein CcoS</fullName>
    </submittedName>
</protein>
<comment type="caution">
    <text evidence="3">The sequence shown here is derived from an EMBL/GenBank/DDBJ whole genome shotgun (WGS) entry which is preliminary data.</text>
</comment>
<keyword evidence="2" id="KW-1133">Transmembrane helix</keyword>
<gene>
    <name evidence="3" type="primary">ccoS</name>
    <name evidence="3" type="ORF">ACG0Z6_14645</name>
</gene>
<keyword evidence="2" id="KW-0472">Membrane</keyword>
<dbReference type="Proteomes" id="UP001606099">
    <property type="component" value="Unassembled WGS sequence"/>
</dbReference>
<evidence type="ECO:0000256" key="2">
    <source>
        <dbReference type="SAM" id="Phobius"/>
    </source>
</evidence>
<feature type="region of interest" description="Disordered" evidence="1">
    <location>
        <begin position="48"/>
        <end position="67"/>
    </location>
</feature>
<sequence>MEVMYVLVPLSVVLVLVILGVFGWAVNSGQLEELDQEGQRILQEESPLVDGNQAATRGGPQEFRGRS</sequence>
<dbReference type="RefSeq" id="WP_394462673.1">
    <property type="nucleotide sequence ID" value="NZ_JBIGHZ010000005.1"/>
</dbReference>
<dbReference type="EMBL" id="JBIGHZ010000005">
    <property type="protein sequence ID" value="MFG6449464.1"/>
    <property type="molecule type" value="Genomic_DNA"/>
</dbReference>
<evidence type="ECO:0000313" key="4">
    <source>
        <dbReference type="Proteomes" id="UP001606099"/>
    </source>
</evidence>
<evidence type="ECO:0000256" key="1">
    <source>
        <dbReference type="SAM" id="MobiDB-lite"/>
    </source>
</evidence>
<name>A0ABW7FYQ6_9BURK</name>
<evidence type="ECO:0000313" key="3">
    <source>
        <dbReference type="EMBL" id="MFG6449464.1"/>
    </source>
</evidence>
<feature type="transmembrane region" description="Helical" evidence="2">
    <location>
        <begin position="6"/>
        <end position="26"/>
    </location>
</feature>
<keyword evidence="2" id="KW-0812">Transmembrane</keyword>
<dbReference type="PANTHER" id="PTHR41532">
    <property type="entry name" value="FIXS PROTEIN"/>
    <property type="match status" value="1"/>
</dbReference>
<accession>A0ABW7FYQ6</accession>
<reference evidence="3 4" key="1">
    <citation type="submission" date="2024-08" db="EMBL/GenBank/DDBJ databases">
        <authorList>
            <person name="Lu H."/>
        </authorList>
    </citation>
    <scope>NUCLEOTIDE SEQUENCE [LARGE SCALE GENOMIC DNA]</scope>
    <source>
        <strain evidence="3 4">BYS180W</strain>
    </source>
</reference>